<organism evidence="7 8">
    <name type="scientific">Discostella pseudostelligera</name>
    <dbReference type="NCBI Taxonomy" id="259834"/>
    <lineage>
        <taxon>Eukaryota</taxon>
        <taxon>Sar</taxon>
        <taxon>Stramenopiles</taxon>
        <taxon>Ochrophyta</taxon>
        <taxon>Bacillariophyta</taxon>
        <taxon>Coscinodiscophyceae</taxon>
        <taxon>Thalassiosirophycidae</taxon>
        <taxon>Stephanodiscales</taxon>
        <taxon>Stephanodiscaceae</taxon>
        <taxon>Discostella</taxon>
    </lineage>
</organism>
<dbReference type="PANTHER" id="PTHR45969:SF69">
    <property type="entry name" value="FINGER DOMAIN PROTEIN, PUTATIVE (AFU_ORTHOLOGUE AFUA_3G12190)-RELATED"/>
    <property type="match status" value="1"/>
</dbReference>
<dbReference type="Pfam" id="PF13639">
    <property type="entry name" value="zf-RING_2"/>
    <property type="match status" value="1"/>
</dbReference>
<sequence length="494" mass="53472">MAATMHCPTCDETIPQAHCQDGICLTCGDRLIPLPNDTAQSRQHQQQQQVGGGGAGGGGGDAAFAGGVGSGDDDAAITVDDALSAFTLLPSFPGLDNFMELMAGAGEGAMTMPTANTTTNHRPASQKALDNLKREVLTAKSAELLETRVELFEPCQIDEISSSSLMSSSVTSHALANRRLTLDAIPAEFTHQTVHDNHHPTTATSSANKSSIMTPQQHHQRTTAALVLCTPRTTKGGQLSSQTLSEISLLRKHGIPFIAYVTRGDNVTFVQKALVCQRAGMVSQSNTTSTSSSSSSSSTSTSTSRCIGVIVGNAGSGDEVWPYIMQDPKKEAQQFGLTVPVVMIRRDDGRRLVQWANSVTKSKSSNEQEEENDDTMQQEEGEEQQQQCNNAISYYTPCRIIIRNKDSESNSCPVCADSFAIGDTIVRLPSCGHVFHEACAMMWLTKHNTCPYCRSELPTEDEEYERERRRRRDIVMNDDDDAGVNGNGHVNFYG</sequence>
<dbReference type="Gene3D" id="3.50.30.30">
    <property type="match status" value="1"/>
</dbReference>
<evidence type="ECO:0000259" key="6">
    <source>
        <dbReference type="PROSITE" id="PS50089"/>
    </source>
</evidence>
<feature type="compositionally biased region" description="Gly residues" evidence="5">
    <location>
        <begin position="50"/>
        <end position="67"/>
    </location>
</feature>
<feature type="domain" description="RING-type" evidence="6">
    <location>
        <begin position="412"/>
        <end position="454"/>
    </location>
</feature>
<comment type="caution">
    <text evidence="7">The sequence shown here is derived from an EMBL/GenBank/DDBJ whole genome shotgun (WGS) entry which is preliminary data.</text>
</comment>
<protein>
    <recommendedName>
        <fullName evidence="6">RING-type domain-containing protein</fullName>
    </recommendedName>
</protein>
<feature type="compositionally biased region" description="Low complexity" evidence="5">
    <location>
        <begin position="283"/>
        <end position="303"/>
    </location>
</feature>
<keyword evidence="3" id="KW-0862">Zinc</keyword>
<keyword evidence="8" id="KW-1185">Reference proteome</keyword>
<dbReference type="AlphaFoldDB" id="A0ABD3MB00"/>
<dbReference type="InterPro" id="IPR001841">
    <property type="entry name" value="Znf_RING"/>
</dbReference>
<evidence type="ECO:0000313" key="7">
    <source>
        <dbReference type="EMBL" id="KAL3759794.1"/>
    </source>
</evidence>
<dbReference type="SMART" id="SM00184">
    <property type="entry name" value="RING"/>
    <property type="match status" value="1"/>
</dbReference>
<proteinExistence type="predicted"/>
<keyword evidence="1" id="KW-0479">Metal-binding</keyword>
<reference evidence="7 8" key="1">
    <citation type="submission" date="2024-10" db="EMBL/GenBank/DDBJ databases">
        <title>Updated reference genomes for cyclostephanoid diatoms.</title>
        <authorList>
            <person name="Roberts W.R."/>
            <person name="Alverson A.J."/>
        </authorList>
    </citation>
    <scope>NUCLEOTIDE SEQUENCE [LARGE SCALE GENOMIC DNA]</scope>
    <source>
        <strain evidence="7 8">AJA232-27</strain>
    </source>
</reference>
<name>A0ABD3MB00_9STRA</name>
<keyword evidence="2 4" id="KW-0863">Zinc-finger</keyword>
<evidence type="ECO:0000256" key="2">
    <source>
        <dbReference type="ARBA" id="ARBA00022771"/>
    </source>
</evidence>
<accession>A0ABD3MB00</accession>
<feature type="region of interest" description="Disordered" evidence="5">
    <location>
        <begin position="356"/>
        <end position="384"/>
    </location>
</feature>
<feature type="compositionally biased region" description="Low complexity" evidence="5">
    <location>
        <begin position="40"/>
        <end position="49"/>
    </location>
</feature>
<feature type="region of interest" description="Disordered" evidence="5">
    <location>
        <begin position="36"/>
        <end position="67"/>
    </location>
</feature>
<dbReference type="PROSITE" id="PS50089">
    <property type="entry name" value="ZF_RING_2"/>
    <property type="match status" value="1"/>
</dbReference>
<evidence type="ECO:0000313" key="8">
    <source>
        <dbReference type="Proteomes" id="UP001530293"/>
    </source>
</evidence>
<dbReference type="PANTHER" id="PTHR45969">
    <property type="entry name" value="RING ZINC FINGER PROTEIN-RELATED"/>
    <property type="match status" value="1"/>
</dbReference>
<feature type="region of interest" description="Disordered" evidence="5">
    <location>
        <begin position="280"/>
        <end position="303"/>
    </location>
</feature>
<dbReference type="Proteomes" id="UP001530293">
    <property type="component" value="Unassembled WGS sequence"/>
</dbReference>
<dbReference type="EMBL" id="JALLBG020000196">
    <property type="protein sequence ID" value="KAL3759794.1"/>
    <property type="molecule type" value="Genomic_DNA"/>
</dbReference>
<evidence type="ECO:0000256" key="1">
    <source>
        <dbReference type="ARBA" id="ARBA00022723"/>
    </source>
</evidence>
<dbReference type="SUPFAM" id="SSF57850">
    <property type="entry name" value="RING/U-box"/>
    <property type="match status" value="1"/>
</dbReference>
<gene>
    <name evidence="7" type="ORF">ACHAWU_007538</name>
</gene>
<evidence type="ECO:0000256" key="3">
    <source>
        <dbReference type="ARBA" id="ARBA00022833"/>
    </source>
</evidence>
<evidence type="ECO:0000256" key="4">
    <source>
        <dbReference type="PROSITE-ProRule" id="PRU00175"/>
    </source>
</evidence>
<dbReference type="InterPro" id="IPR013083">
    <property type="entry name" value="Znf_RING/FYVE/PHD"/>
</dbReference>
<evidence type="ECO:0000256" key="5">
    <source>
        <dbReference type="SAM" id="MobiDB-lite"/>
    </source>
</evidence>
<feature type="compositionally biased region" description="Acidic residues" evidence="5">
    <location>
        <begin position="367"/>
        <end position="383"/>
    </location>
</feature>
<dbReference type="GO" id="GO:0008270">
    <property type="term" value="F:zinc ion binding"/>
    <property type="evidence" value="ECO:0007669"/>
    <property type="project" value="UniProtKB-KW"/>
</dbReference>
<dbReference type="Gene3D" id="3.30.40.10">
    <property type="entry name" value="Zinc/RING finger domain, C3HC4 (zinc finger)"/>
    <property type="match status" value="1"/>
</dbReference>